<accession>A0A8J8NG57</accession>
<reference evidence="2" key="1">
    <citation type="submission" date="2019-06" db="EMBL/GenBank/DDBJ databases">
        <authorList>
            <person name="Zheng W."/>
        </authorList>
    </citation>
    <scope>NUCLEOTIDE SEQUENCE</scope>
    <source>
        <strain evidence="2">QDHG01</strain>
    </source>
</reference>
<keyword evidence="3" id="KW-1185">Reference proteome</keyword>
<dbReference type="EMBL" id="RRYP01017363">
    <property type="protein sequence ID" value="TNV74158.1"/>
    <property type="molecule type" value="Genomic_DNA"/>
</dbReference>
<keyword evidence="1" id="KW-0472">Membrane</keyword>
<name>A0A8J8NG57_HALGN</name>
<sequence>MIQFTLQISSFPKYFKKNERVIEKYGAVFEGLKHYSFSRYYNSFLLLKRFLFMSLLVYCYNFKVIQVSSLTFLSILNSFFLIFFKPIEDKLELCKKISAEVSMSQTLTMTTVLAIDSDIQYFGYEARENIGWCCTTFISFILVVQIFLDAIQQWKFLLNKFKFLKKIFMKIKSMFSSSVDSLPRTSPNVFEP</sequence>
<protein>
    <submittedName>
        <fullName evidence="2">Uncharacterized protein</fullName>
    </submittedName>
</protein>
<evidence type="ECO:0000313" key="2">
    <source>
        <dbReference type="EMBL" id="TNV74158.1"/>
    </source>
</evidence>
<feature type="transmembrane region" description="Helical" evidence="1">
    <location>
        <begin position="129"/>
        <end position="151"/>
    </location>
</feature>
<gene>
    <name evidence="2" type="ORF">FGO68_gene2452</name>
</gene>
<evidence type="ECO:0000256" key="1">
    <source>
        <dbReference type="SAM" id="Phobius"/>
    </source>
</evidence>
<dbReference type="AlphaFoldDB" id="A0A8J8NG57"/>
<feature type="transmembrane region" description="Helical" evidence="1">
    <location>
        <begin position="64"/>
        <end position="84"/>
    </location>
</feature>
<evidence type="ECO:0000313" key="3">
    <source>
        <dbReference type="Proteomes" id="UP000785679"/>
    </source>
</evidence>
<keyword evidence="1" id="KW-0812">Transmembrane</keyword>
<comment type="caution">
    <text evidence="2">The sequence shown here is derived from an EMBL/GenBank/DDBJ whole genome shotgun (WGS) entry which is preliminary data.</text>
</comment>
<proteinExistence type="predicted"/>
<organism evidence="2 3">
    <name type="scientific">Halteria grandinella</name>
    <dbReference type="NCBI Taxonomy" id="5974"/>
    <lineage>
        <taxon>Eukaryota</taxon>
        <taxon>Sar</taxon>
        <taxon>Alveolata</taxon>
        <taxon>Ciliophora</taxon>
        <taxon>Intramacronucleata</taxon>
        <taxon>Spirotrichea</taxon>
        <taxon>Stichotrichia</taxon>
        <taxon>Sporadotrichida</taxon>
        <taxon>Halteriidae</taxon>
        <taxon>Halteria</taxon>
    </lineage>
</organism>
<dbReference type="Proteomes" id="UP000785679">
    <property type="component" value="Unassembled WGS sequence"/>
</dbReference>
<dbReference type="OrthoDB" id="292058at2759"/>
<keyword evidence="1" id="KW-1133">Transmembrane helix</keyword>